<dbReference type="PANTHER" id="PTHR30405">
    <property type="entry name" value="TRANSPOSASE"/>
    <property type="match status" value="1"/>
</dbReference>
<dbReference type="NCBIfam" id="TIGR01766">
    <property type="entry name" value="IS200/IS605 family accessory protein TnpB-like domain"/>
    <property type="match status" value="1"/>
</dbReference>
<gene>
    <name evidence="8" type="ORF">REG_1116</name>
</gene>
<dbReference type="Proteomes" id="UP000005726">
    <property type="component" value="Unassembled WGS sequence"/>
</dbReference>
<dbReference type="GO" id="GO:0032196">
    <property type="term" value="P:transposition"/>
    <property type="evidence" value="ECO:0007669"/>
    <property type="project" value="UniProtKB-KW"/>
</dbReference>
<protein>
    <submittedName>
        <fullName evidence="8">Transposase</fullName>
    </submittedName>
</protein>
<dbReference type="Pfam" id="PF01385">
    <property type="entry name" value="OrfB_IS605"/>
    <property type="match status" value="1"/>
</dbReference>
<dbReference type="NCBIfam" id="NF040570">
    <property type="entry name" value="guided_TnpB"/>
    <property type="match status" value="1"/>
</dbReference>
<dbReference type="GO" id="GO:0003677">
    <property type="term" value="F:DNA binding"/>
    <property type="evidence" value="ECO:0007669"/>
    <property type="project" value="UniProtKB-KW"/>
</dbReference>
<reference evidence="8" key="1">
    <citation type="journal article" date="2009" name="Environ. Microbiol.">
        <title>Dynamics of genome evolution in facultative symbionts of aphids.</title>
        <authorList>
            <person name="Degnan P.H."/>
            <person name="Leonardo T.E."/>
            <person name="Cass B.N."/>
            <person name="Hurwitz B."/>
            <person name="Stern D."/>
            <person name="Gibbs R.A."/>
            <person name="Richards S."/>
            <person name="Moran N.A."/>
        </authorList>
    </citation>
    <scope>NUCLEOTIDE SEQUENCE [LARGE SCALE GENOMIC DNA]</scope>
    <source>
        <strain evidence="8">LSR1</strain>
    </source>
</reference>
<dbReference type="HOGENOM" id="CLU_032903_9_1_6"/>
<dbReference type="InterPro" id="IPR051399">
    <property type="entry name" value="RNA-guided_DNA_endo/Transpos"/>
</dbReference>
<keyword evidence="4" id="KW-0238">DNA-binding</keyword>
<sequence>MLDGAVKIPKLSPMEARIHREIIGKVKSITLSRTSTGKYFASILCEDAKGAPEKPDVIDADKITGCDLGLTHFLIRSDGRKQANPRYLIRASQNLRRKQKALSRKVKSSKNRTKARLIVARCHEKVGNSRADFQHKLSRALIDENQAVIVETLKTSNMLKNQRLARHINDAGWQGFVTKLEYKAIDAGKHLVKLDQWYASSKKCHRCGHKEIAMPLGKRFWQCPACQMEHDRDINAALNIKQQGCI</sequence>
<evidence type="ECO:0000256" key="2">
    <source>
        <dbReference type="ARBA" id="ARBA00011044"/>
    </source>
</evidence>
<dbReference type="GO" id="GO:0006310">
    <property type="term" value="P:DNA recombination"/>
    <property type="evidence" value="ECO:0007669"/>
    <property type="project" value="UniProtKB-KW"/>
</dbReference>
<evidence type="ECO:0000256" key="4">
    <source>
        <dbReference type="ARBA" id="ARBA00023125"/>
    </source>
</evidence>
<dbReference type="InterPro" id="IPR010095">
    <property type="entry name" value="Cas12f1-like_TNB"/>
</dbReference>
<evidence type="ECO:0000256" key="1">
    <source>
        <dbReference type="ARBA" id="ARBA00008761"/>
    </source>
</evidence>
<comment type="similarity">
    <text evidence="1">In the C-terminal section; belongs to the transposase 35 family.</text>
</comment>
<dbReference type="InterPro" id="IPR001959">
    <property type="entry name" value="Transposase"/>
</dbReference>
<evidence type="ECO:0000256" key="3">
    <source>
        <dbReference type="ARBA" id="ARBA00022578"/>
    </source>
</evidence>
<organism evidence="8 9">
    <name type="scientific">Candidatus Regiella insecticola LSR1</name>
    <dbReference type="NCBI Taxonomy" id="663321"/>
    <lineage>
        <taxon>Bacteria</taxon>
        <taxon>Pseudomonadati</taxon>
        <taxon>Pseudomonadota</taxon>
        <taxon>Gammaproteobacteria</taxon>
        <taxon>Enterobacterales</taxon>
        <taxon>Enterobacteriaceae</taxon>
        <taxon>aphid secondary symbionts</taxon>
        <taxon>Candidatus Regiella</taxon>
    </lineage>
</organism>
<comment type="similarity">
    <text evidence="2">In the N-terminal section; belongs to the transposase 2 family.</text>
</comment>
<dbReference type="EMBL" id="GL379592">
    <property type="protein sequence ID" value="EFL91666.1"/>
    <property type="molecule type" value="Genomic_DNA"/>
</dbReference>
<dbReference type="Pfam" id="PF07282">
    <property type="entry name" value="Cas12f1-like_TNB"/>
    <property type="match status" value="1"/>
</dbReference>
<evidence type="ECO:0000313" key="9">
    <source>
        <dbReference type="Proteomes" id="UP000005726"/>
    </source>
</evidence>
<evidence type="ECO:0000259" key="6">
    <source>
        <dbReference type="Pfam" id="PF01385"/>
    </source>
</evidence>
<dbReference type="PANTHER" id="PTHR30405:SF25">
    <property type="entry name" value="RNA-GUIDED DNA ENDONUCLEASE INSQ-RELATED"/>
    <property type="match status" value="1"/>
</dbReference>
<keyword evidence="5" id="KW-0233">DNA recombination</keyword>
<evidence type="ECO:0000313" key="8">
    <source>
        <dbReference type="EMBL" id="EFL91666.1"/>
    </source>
</evidence>
<accession>E0WSY1</accession>
<evidence type="ECO:0000259" key="7">
    <source>
        <dbReference type="Pfam" id="PF07282"/>
    </source>
</evidence>
<proteinExistence type="inferred from homology"/>
<keyword evidence="9" id="KW-1185">Reference proteome</keyword>
<dbReference type="AlphaFoldDB" id="E0WSY1"/>
<name>E0WSY1_9ENTR</name>
<keyword evidence="3" id="KW-0815">Transposition</keyword>
<evidence type="ECO:0000256" key="5">
    <source>
        <dbReference type="ARBA" id="ARBA00023172"/>
    </source>
</evidence>
<feature type="domain" description="Probable transposase IS891/IS1136/IS1341" evidence="6">
    <location>
        <begin position="61"/>
        <end position="161"/>
    </location>
</feature>
<feature type="domain" description="Cas12f1-like TNB" evidence="7">
    <location>
        <begin position="173"/>
        <end position="240"/>
    </location>
</feature>